<dbReference type="EMBL" id="NWSH01000713">
    <property type="protein sequence ID" value="PCG74651.1"/>
    <property type="molecule type" value="Genomic_DNA"/>
</dbReference>
<proteinExistence type="predicted"/>
<name>A0A2A4JRM4_HELVI</name>
<evidence type="ECO:0000313" key="1">
    <source>
        <dbReference type="EMBL" id="PCG74651.1"/>
    </source>
</evidence>
<accession>A0A2A4JRM4</accession>
<protein>
    <submittedName>
        <fullName evidence="1">Uncharacterized protein</fullName>
    </submittedName>
</protein>
<organism evidence="1">
    <name type="scientific">Heliothis virescens</name>
    <name type="common">Tobacco budworm moth</name>
    <dbReference type="NCBI Taxonomy" id="7102"/>
    <lineage>
        <taxon>Eukaryota</taxon>
        <taxon>Metazoa</taxon>
        <taxon>Ecdysozoa</taxon>
        <taxon>Arthropoda</taxon>
        <taxon>Hexapoda</taxon>
        <taxon>Insecta</taxon>
        <taxon>Pterygota</taxon>
        <taxon>Neoptera</taxon>
        <taxon>Endopterygota</taxon>
        <taxon>Lepidoptera</taxon>
        <taxon>Glossata</taxon>
        <taxon>Ditrysia</taxon>
        <taxon>Noctuoidea</taxon>
        <taxon>Noctuidae</taxon>
        <taxon>Heliothinae</taxon>
        <taxon>Heliothis</taxon>
    </lineage>
</organism>
<dbReference type="AlphaFoldDB" id="A0A2A4JRM4"/>
<reference evidence="1" key="1">
    <citation type="submission" date="2017-09" db="EMBL/GenBank/DDBJ databases">
        <title>Contemporary evolution of a Lepidopteran species, Heliothis virescens, in response to modern agricultural practices.</title>
        <authorList>
            <person name="Fritz M.L."/>
            <person name="Deyonke A.M."/>
            <person name="Papanicolaou A."/>
            <person name="Micinski S."/>
            <person name="Westbrook J."/>
            <person name="Gould F."/>
        </authorList>
    </citation>
    <scope>NUCLEOTIDE SEQUENCE [LARGE SCALE GENOMIC DNA]</scope>
    <source>
        <strain evidence="1">HvINT-</strain>
        <tissue evidence="1">Whole body</tissue>
    </source>
</reference>
<sequence>MNSDELNDRKQKLNNIIKKITESQLLKIREADSNIRTVRQDCKFSMNPQERDNEMHKAMSTKLINDKELCHFATNSMASFKGDVGTAELPASLPKPVGPGVTL</sequence>
<comment type="caution">
    <text evidence="1">The sequence shown here is derived from an EMBL/GenBank/DDBJ whole genome shotgun (WGS) entry which is preliminary data.</text>
</comment>
<gene>
    <name evidence="1" type="ORF">B5V51_13002</name>
</gene>